<reference evidence="1" key="1">
    <citation type="submission" date="2021-01" db="EMBL/GenBank/DDBJ databases">
        <title>Modified the classification status of verrucomicrobia.</title>
        <authorList>
            <person name="Feng X."/>
        </authorList>
    </citation>
    <scope>NUCLEOTIDE SEQUENCE</scope>
    <source>
        <strain evidence="1">KCTC 22041</strain>
    </source>
</reference>
<keyword evidence="2" id="KW-1185">Reference proteome</keyword>
<protein>
    <submittedName>
        <fullName evidence="1">Uncharacterized protein</fullName>
    </submittedName>
</protein>
<evidence type="ECO:0000313" key="2">
    <source>
        <dbReference type="Proteomes" id="UP000603141"/>
    </source>
</evidence>
<sequence length="183" mass="19644">MSLILILARFPAVLAQEVAPVVVTLGPAESREGGRRIWKTSHFELESIGQVPESAVKRLAVLGESTAAALKAFALPVAAPPTREMPKISIFAEGAAYEQAGAAKGSAGFYLGRGQARVLIRADYFLNAVVAHRTARTPTVDEDLAVHELVHLGMHEKMERLPPWFIDGIAEYFAAAHSGGGRF</sequence>
<dbReference type="RefSeq" id="WP_200267236.1">
    <property type="nucleotide sequence ID" value="NZ_JAENIJ010000003.1"/>
</dbReference>
<name>A0A934VUY0_9BACT</name>
<organism evidence="1 2">
    <name type="scientific">Luteolibacter pohnpeiensis</name>
    <dbReference type="NCBI Taxonomy" id="454153"/>
    <lineage>
        <taxon>Bacteria</taxon>
        <taxon>Pseudomonadati</taxon>
        <taxon>Verrucomicrobiota</taxon>
        <taxon>Verrucomicrobiia</taxon>
        <taxon>Verrucomicrobiales</taxon>
        <taxon>Verrucomicrobiaceae</taxon>
        <taxon>Luteolibacter</taxon>
    </lineage>
</organism>
<dbReference type="Proteomes" id="UP000603141">
    <property type="component" value="Unassembled WGS sequence"/>
</dbReference>
<comment type="caution">
    <text evidence="1">The sequence shown here is derived from an EMBL/GenBank/DDBJ whole genome shotgun (WGS) entry which is preliminary data.</text>
</comment>
<evidence type="ECO:0000313" key="1">
    <source>
        <dbReference type="EMBL" id="MBK1881228.1"/>
    </source>
</evidence>
<accession>A0A934VUY0</accession>
<dbReference type="EMBL" id="JAENIJ010000003">
    <property type="protein sequence ID" value="MBK1881228.1"/>
    <property type="molecule type" value="Genomic_DNA"/>
</dbReference>
<proteinExistence type="predicted"/>
<gene>
    <name evidence="1" type="ORF">JIN85_02310</name>
</gene>
<dbReference type="AlphaFoldDB" id="A0A934VUY0"/>